<dbReference type="Gene3D" id="1.25.10.10">
    <property type="entry name" value="Leucine-rich Repeat Variant"/>
    <property type="match status" value="1"/>
</dbReference>
<dbReference type="AlphaFoldDB" id="A0A318Z4I8"/>
<evidence type="ECO:0000256" key="5">
    <source>
        <dbReference type="ARBA" id="ARBA00023242"/>
    </source>
</evidence>
<dbReference type="InterPro" id="IPR039678">
    <property type="entry name" value="CTNNBL1"/>
</dbReference>
<dbReference type="STRING" id="1450539.A0A318Z4I8"/>
<dbReference type="EMBL" id="KZ821254">
    <property type="protein sequence ID" value="PYH42225.1"/>
    <property type="molecule type" value="Genomic_DNA"/>
</dbReference>
<evidence type="ECO:0000313" key="8">
    <source>
        <dbReference type="EMBL" id="PYH42225.1"/>
    </source>
</evidence>
<dbReference type="SUPFAM" id="SSF48371">
    <property type="entry name" value="ARM repeat"/>
    <property type="match status" value="1"/>
</dbReference>
<keyword evidence="4" id="KW-0175">Coiled coil</keyword>
<dbReference type="OrthoDB" id="1898821at2759"/>
<dbReference type="InterPro" id="IPR016024">
    <property type="entry name" value="ARM-type_fold"/>
</dbReference>
<proteinExistence type="predicted"/>
<keyword evidence="9" id="KW-1185">Reference proteome</keyword>
<feature type="domain" description="Beta-catenin-like protein 1 N-terminal" evidence="7">
    <location>
        <begin position="89"/>
        <end position="198"/>
    </location>
</feature>
<evidence type="ECO:0000256" key="6">
    <source>
        <dbReference type="SAM" id="MobiDB-lite"/>
    </source>
</evidence>
<sequence length="587" mass="66222">MTSIDELFKKPSSAASSKRKFYATRDPNELYKTAKLDAGGDVKSKGKAPMVEEEGDDAEDDYAGPELPPDFENEDVPDDEEGRFFGGGMERQTAQAMQYIDQHEEEEAALEKFDLAWVRRFALNFEKKISKNAELRGKYESDPQKFMASEADLDTEIKGLSILSEHPELYDEFSKLGCVGSLVSLLSHENADIAIDAIQIIGELTDEDVEAEQEQWDTLVNAMLDSDLVELLAQNLSRLDEESEVDRAGVYYILNVLENLASQASIAEKIGQDPNVLPWLISRIQKKERPVSQNQQYSAEVLAILLQSTTTNRDRFVSLDGVEVLLQLLSQYRKRDPEKDSDEEEFVENLFDCLTCVVDEESGKEKFLQSEGIELAQIMLKEGKFSKQRALRVIDHALGGAGGVTACERFVEAACLSTVFGMFKRKQENQTVEHLLGIFASLLRLLPGGSASRIRTLAKFMEKDYEKIEKLVKLRREYASRVSPVEQAIEKERKNFTAEEQEVMAGDWLSRRFDAGLFSLQLIDVILAWLVAEDDGAKRKIVSLLADRDEDLSLIKATLQEQVEGLSEDDPGQRDHKEMLETLLQFL</sequence>
<keyword evidence="3" id="KW-0677">Repeat</keyword>
<dbReference type="PANTHER" id="PTHR14978">
    <property type="entry name" value="BETA-CATENIN-LIKE PROTEIN 1 NUCLEAR ASSOCIATED PROTEIN"/>
    <property type="match status" value="1"/>
</dbReference>
<organism evidence="8 9">
    <name type="scientific">Aspergillus saccharolyticus JOP 1030-1</name>
    <dbReference type="NCBI Taxonomy" id="1450539"/>
    <lineage>
        <taxon>Eukaryota</taxon>
        <taxon>Fungi</taxon>
        <taxon>Dikarya</taxon>
        <taxon>Ascomycota</taxon>
        <taxon>Pezizomycotina</taxon>
        <taxon>Eurotiomycetes</taxon>
        <taxon>Eurotiomycetidae</taxon>
        <taxon>Eurotiales</taxon>
        <taxon>Aspergillaceae</taxon>
        <taxon>Aspergillus</taxon>
        <taxon>Aspergillus subgen. Circumdati</taxon>
    </lineage>
</organism>
<gene>
    <name evidence="8" type="ORF">BP01DRAFT_325987</name>
</gene>
<evidence type="ECO:0000313" key="9">
    <source>
        <dbReference type="Proteomes" id="UP000248349"/>
    </source>
</evidence>
<protein>
    <submittedName>
        <fullName evidence="8">DUF1716-domain-containing protein</fullName>
    </submittedName>
</protein>
<keyword evidence="2" id="KW-0597">Phosphoprotein</keyword>
<feature type="compositionally biased region" description="Acidic residues" evidence="6">
    <location>
        <begin position="51"/>
        <end position="77"/>
    </location>
</feature>
<dbReference type="PANTHER" id="PTHR14978:SF0">
    <property type="entry name" value="BETA-CATENIN-LIKE PROTEIN 1"/>
    <property type="match status" value="1"/>
</dbReference>
<dbReference type="Proteomes" id="UP000248349">
    <property type="component" value="Unassembled WGS sequence"/>
</dbReference>
<feature type="compositionally biased region" description="Basic and acidic residues" evidence="6">
    <location>
        <begin position="33"/>
        <end position="44"/>
    </location>
</feature>
<evidence type="ECO:0000256" key="1">
    <source>
        <dbReference type="ARBA" id="ARBA00004123"/>
    </source>
</evidence>
<evidence type="ECO:0000256" key="3">
    <source>
        <dbReference type="ARBA" id="ARBA00022737"/>
    </source>
</evidence>
<evidence type="ECO:0000256" key="2">
    <source>
        <dbReference type="ARBA" id="ARBA00022553"/>
    </source>
</evidence>
<feature type="region of interest" description="Disordered" evidence="6">
    <location>
        <begin position="1"/>
        <end position="21"/>
    </location>
</feature>
<dbReference type="GeneID" id="37074099"/>
<reference evidence="8 9" key="1">
    <citation type="submission" date="2016-12" db="EMBL/GenBank/DDBJ databases">
        <title>The genomes of Aspergillus section Nigri reveals drivers in fungal speciation.</title>
        <authorList>
            <consortium name="DOE Joint Genome Institute"/>
            <person name="Vesth T.C."/>
            <person name="Nybo J."/>
            <person name="Theobald S."/>
            <person name="Brandl J."/>
            <person name="Frisvad J.C."/>
            <person name="Nielsen K.F."/>
            <person name="Lyhne E.K."/>
            <person name="Kogle M.E."/>
            <person name="Kuo A."/>
            <person name="Riley R."/>
            <person name="Clum A."/>
            <person name="Nolan M."/>
            <person name="Lipzen A."/>
            <person name="Salamov A."/>
            <person name="Henrissat B."/>
            <person name="Wiebenga A."/>
            <person name="De Vries R.P."/>
            <person name="Grigoriev I.V."/>
            <person name="Mortensen U.H."/>
            <person name="Andersen M.R."/>
            <person name="Baker S.E."/>
        </authorList>
    </citation>
    <scope>NUCLEOTIDE SEQUENCE [LARGE SCALE GENOMIC DNA]</scope>
    <source>
        <strain evidence="8 9">JOP 1030-1</strain>
    </source>
</reference>
<dbReference type="InterPro" id="IPR011989">
    <property type="entry name" value="ARM-like"/>
</dbReference>
<dbReference type="RefSeq" id="XP_025428207.1">
    <property type="nucleotide sequence ID" value="XM_025572871.1"/>
</dbReference>
<dbReference type="InterPro" id="IPR013180">
    <property type="entry name" value="CTNNBL1_N"/>
</dbReference>
<dbReference type="SMART" id="SM01156">
    <property type="entry name" value="DUF1716"/>
    <property type="match status" value="1"/>
</dbReference>
<evidence type="ECO:0000256" key="4">
    <source>
        <dbReference type="ARBA" id="ARBA00023054"/>
    </source>
</evidence>
<dbReference type="GO" id="GO:0005681">
    <property type="term" value="C:spliceosomal complex"/>
    <property type="evidence" value="ECO:0007669"/>
    <property type="project" value="TreeGrafter"/>
</dbReference>
<feature type="region of interest" description="Disordered" evidence="6">
    <location>
        <begin position="33"/>
        <end position="77"/>
    </location>
</feature>
<evidence type="ECO:0000259" key="7">
    <source>
        <dbReference type="SMART" id="SM01156"/>
    </source>
</evidence>
<accession>A0A318Z4I8</accession>
<keyword evidence="5" id="KW-0539">Nucleus</keyword>
<comment type="subcellular location">
    <subcellularLocation>
        <location evidence="1">Nucleus</location>
    </subcellularLocation>
</comment>
<dbReference type="FunFam" id="1.25.10.10:FF:000354">
    <property type="entry name" value="DUF1716 domain protein"/>
    <property type="match status" value="1"/>
</dbReference>
<name>A0A318Z4I8_9EURO</name>
<dbReference type="Pfam" id="PF08216">
    <property type="entry name" value="CTNNBL"/>
    <property type="match status" value="1"/>
</dbReference>